<sequence length="772" mass="88331">MAPRLYSRLPEERFRLIKLLPGKWDDTLKADLFEADQTFSYTALSYTWGSRRVLREVILNGTPKGITINLDLALRTLRSRHSPVIVWADALCINQEDVTDKSTQVSFMSQIFNWATQVRAYVGGPLDRDLLSYESRLKELGPSEAFQFSEDHDSAWEEIQDALSGLETRKVTELSPNQRCLCIFGFLRALSSRSLTLKLKSMDLFSGELAKKMEVKQRYLFEWLRVFVVAPWWDRMWITQEVGVARELLLTYGKVTMPFQTLATLVRELERSPLDIPSLAKENKRVIDLVVTKVKTISELRRLQQYKSICEMSDLDYFQRSLGSPLLWLLRTFRHRHSSEPRDKIYALSQLLKNLDTGSDHKLKTDYATTVAELFSRVAVQIMQETGLFWVTSADLIAKSRDNLPSWVPNWTDGFTTPDSGNVAWKIRLCHNASDLSFLAVSAETSGTTSLDPPQYYSDLAKYSGSSLWRKLQGAKCKYNDPFEHGNLSAGDATINSVHFFLDWENTEARRIQYEYHRPDIRDFTKIENCLKLPSHYCSTVRYVSEPIAPDLSNLFDILKGIKATHYKIFPGDWKYEYLHRVELIGRVLCFGAVLEESGDARRIEDYDEPDLAILVHLLTHLPSDERLESSTDWKDRCQQKALLESRSLCSICRDEMEPCTDCESQAEAKPPLSLKDAWKDPRIIQVHRTALQTAPGNCIIMTRDGTFALGPPQAQDGDRIAILSGGLCPYILRRDTIPQYLGNLAFQLVGDCFLEKAPKWDPEKLETVALV</sequence>
<proteinExistence type="predicted"/>
<keyword evidence="3" id="KW-1185">Reference proteome</keyword>
<accession>A0A8H4PJJ7</accession>
<protein>
    <submittedName>
        <fullName evidence="2">Heterokaryon incompatibility</fullName>
    </submittedName>
</protein>
<dbReference type="OrthoDB" id="3557394at2759"/>
<gene>
    <name evidence="2" type="ORF">FALBO_8068</name>
</gene>
<dbReference type="InterPro" id="IPR052895">
    <property type="entry name" value="HetReg/Transcr_Mod"/>
</dbReference>
<name>A0A8H4PJJ7_9HYPO</name>
<evidence type="ECO:0000313" key="3">
    <source>
        <dbReference type="Proteomes" id="UP000554235"/>
    </source>
</evidence>
<evidence type="ECO:0000313" key="2">
    <source>
        <dbReference type="EMBL" id="KAF4465092.1"/>
    </source>
</evidence>
<dbReference type="PANTHER" id="PTHR24148:SF64">
    <property type="entry name" value="HETEROKARYON INCOMPATIBILITY DOMAIN-CONTAINING PROTEIN"/>
    <property type="match status" value="1"/>
</dbReference>
<feature type="domain" description="Heterokaryon incompatibility" evidence="1">
    <location>
        <begin position="41"/>
        <end position="241"/>
    </location>
</feature>
<organism evidence="2 3">
    <name type="scientific">Fusarium albosuccineum</name>
    <dbReference type="NCBI Taxonomy" id="1237068"/>
    <lineage>
        <taxon>Eukaryota</taxon>
        <taxon>Fungi</taxon>
        <taxon>Dikarya</taxon>
        <taxon>Ascomycota</taxon>
        <taxon>Pezizomycotina</taxon>
        <taxon>Sordariomycetes</taxon>
        <taxon>Hypocreomycetidae</taxon>
        <taxon>Hypocreales</taxon>
        <taxon>Nectriaceae</taxon>
        <taxon>Fusarium</taxon>
        <taxon>Fusarium decemcellulare species complex</taxon>
    </lineage>
</organism>
<dbReference type="Pfam" id="PF06985">
    <property type="entry name" value="HET"/>
    <property type="match status" value="1"/>
</dbReference>
<dbReference type="InterPro" id="IPR010730">
    <property type="entry name" value="HET"/>
</dbReference>
<reference evidence="2 3" key="1">
    <citation type="submission" date="2020-01" db="EMBL/GenBank/DDBJ databases">
        <title>Identification and distribution of gene clusters putatively required for synthesis of sphingolipid metabolism inhibitors in phylogenetically diverse species of the filamentous fungus Fusarium.</title>
        <authorList>
            <person name="Kim H.-S."/>
            <person name="Busman M."/>
            <person name="Brown D.W."/>
            <person name="Divon H."/>
            <person name="Uhlig S."/>
            <person name="Proctor R.H."/>
        </authorList>
    </citation>
    <scope>NUCLEOTIDE SEQUENCE [LARGE SCALE GENOMIC DNA]</scope>
    <source>
        <strain evidence="2 3">NRRL 20459</strain>
    </source>
</reference>
<dbReference type="EMBL" id="JAADYS010001096">
    <property type="protein sequence ID" value="KAF4465092.1"/>
    <property type="molecule type" value="Genomic_DNA"/>
</dbReference>
<dbReference type="Proteomes" id="UP000554235">
    <property type="component" value="Unassembled WGS sequence"/>
</dbReference>
<dbReference type="AlphaFoldDB" id="A0A8H4PJJ7"/>
<dbReference type="PANTHER" id="PTHR24148">
    <property type="entry name" value="ANKYRIN REPEAT DOMAIN-CONTAINING PROTEIN 39 HOMOLOG-RELATED"/>
    <property type="match status" value="1"/>
</dbReference>
<comment type="caution">
    <text evidence="2">The sequence shown here is derived from an EMBL/GenBank/DDBJ whole genome shotgun (WGS) entry which is preliminary data.</text>
</comment>
<evidence type="ECO:0000259" key="1">
    <source>
        <dbReference type="Pfam" id="PF06985"/>
    </source>
</evidence>